<dbReference type="InterPro" id="IPR011577">
    <property type="entry name" value="Cyt_b561_bac/Ni-Hgenase"/>
</dbReference>
<reference evidence="16" key="1">
    <citation type="journal article" date="2019" name="Int. J. Syst. Evol. Microbiol.">
        <title>The Global Catalogue of Microorganisms (GCM) 10K type strain sequencing project: providing services to taxonomists for standard genome sequencing and annotation.</title>
        <authorList>
            <consortium name="The Broad Institute Genomics Platform"/>
            <consortium name="The Broad Institute Genome Sequencing Center for Infectious Disease"/>
            <person name="Wu L."/>
            <person name="Ma J."/>
        </authorList>
    </citation>
    <scope>NUCLEOTIDE SEQUENCE [LARGE SCALE GENOMIC DNA]</scope>
    <source>
        <strain evidence="16">KCTC 42986</strain>
    </source>
</reference>
<feature type="transmembrane region" description="Helical" evidence="13">
    <location>
        <begin position="139"/>
        <end position="159"/>
    </location>
</feature>
<name>A0ABV7EXI1_9BURK</name>
<evidence type="ECO:0000256" key="5">
    <source>
        <dbReference type="ARBA" id="ARBA00022617"/>
    </source>
</evidence>
<dbReference type="InterPro" id="IPR016174">
    <property type="entry name" value="Di-haem_cyt_TM"/>
</dbReference>
<comment type="caution">
    <text evidence="15">The sequence shown here is derived from an EMBL/GenBank/DDBJ whole genome shotgun (WGS) entry which is preliminary data.</text>
</comment>
<dbReference type="Pfam" id="PF01292">
    <property type="entry name" value="Ni_hydr_CYTB"/>
    <property type="match status" value="1"/>
</dbReference>
<dbReference type="PANTHER" id="PTHR30529">
    <property type="entry name" value="CYTOCHROME B561"/>
    <property type="match status" value="1"/>
</dbReference>
<comment type="cofactor">
    <cofactor evidence="1">
        <name>heme b</name>
        <dbReference type="ChEBI" id="CHEBI:60344"/>
    </cofactor>
</comment>
<organism evidence="15 16">
    <name type="scientific">Undibacterium arcticum</name>
    <dbReference type="NCBI Taxonomy" id="1762892"/>
    <lineage>
        <taxon>Bacteria</taxon>
        <taxon>Pseudomonadati</taxon>
        <taxon>Pseudomonadota</taxon>
        <taxon>Betaproteobacteria</taxon>
        <taxon>Burkholderiales</taxon>
        <taxon>Oxalobacteraceae</taxon>
        <taxon>Undibacterium</taxon>
    </lineage>
</organism>
<evidence type="ECO:0000256" key="7">
    <source>
        <dbReference type="ARBA" id="ARBA00022723"/>
    </source>
</evidence>
<evidence type="ECO:0000256" key="10">
    <source>
        <dbReference type="ARBA" id="ARBA00023004"/>
    </source>
</evidence>
<keyword evidence="5" id="KW-0349">Heme</keyword>
<keyword evidence="4" id="KW-1003">Cell membrane</keyword>
<dbReference type="RefSeq" id="WP_390322391.1">
    <property type="nucleotide sequence ID" value="NZ_JBHRTP010000015.1"/>
</dbReference>
<evidence type="ECO:0000256" key="3">
    <source>
        <dbReference type="ARBA" id="ARBA00022448"/>
    </source>
</evidence>
<dbReference type="Gene3D" id="1.20.950.20">
    <property type="entry name" value="Transmembrane di-heme cytochromes, Chain C"/>
    <property type="match status" value="1"/>
</dbReference>
<keyword evidence="6 13" id="KW-0812">Transmembrane</keyword>
<comment type="similarity">
    <text evidence="12">Belongs to the cytochrome b561 family.</text>
</comment>
<dbReference type="EMBL" id="JBHRTP010000015">
    <property type="protein sequence ID" value="MFC3107467.1"/>
    <property type="molecule type" value="Genomic_DNA"/>
</dbReference>
<gene>
    <name evidence="15" type="ORF">ACFOFO_05755</name>
</gene>
<keyword evidence="16" id="KW-1185">Reference proteome</keyword>
<dbReference type="InterPro" id="IPR052168">
    <property type="entry name" value="Cytochrome_b561_oxidase"/>
</dbReference>
<evidence type="ECO:0000256" key="1">
    <source>
        <dbReference type="ARBA" id="ARBA00001970"/>
    </source>
</evidence>
<feature type="transmembrane region" description="Helical" evidence="13">
    <location>
        <begin position="90"/>
        <end position="119"/>
    </location>
</feature>
<evidence type="ECO:0000256" key="13">
    <source>
        <dbReference type="SAM" id="Phobius"/>
    </source>
</evidence>
<evidence type="ECO:0000256" key="4">
    <source>
        <dbReference type="ARBA" id="ARBA00022475"/>
    </source>
</evidence>
<evidence type="ECO:0000259" key="14">
    <source>
        <dbReference type="Pfam" id="PF01292"/>
    </source>
</evidence>
<protein>
    <submittedName>
        <fullName evidence="15">Cytochrome b</fullName>
    </submittedName>
</protein>
<evidence type="ECO:0000313" key="16">
    <source>
        <dbReference type="Proteomes" id="UP001595530"/>
    </source>
</evidence>
<evidence type="ECO:0000256" key="6">
    <source>
        <dbReference type="ARBA" id="ARBA00022692"/>
    </source>
</evidence>
<keyword evidence="8" id="KW-0249">Electron transport</keyword>
<accession>A0ABV7EXI1</accession>
<evidence type="ECO:0000256" key="11">
    <source>
        <dbReference type="ARBA" id="ARBA00023136"/>
    </source>
</evidence>
<evidence type="ECO:0000256" key="9">
    <source>
        <dbReference type="ARBA" id="ARBA00022989"/>
    </source>
</evidence>
<evidence type="ECO:0000256" key="8">
    <source>
        <dbReference type="ARBA" id="ARBA00022982"/>
    </source>
</evidence>
<keyword evidence="3" id="KW-0813">Transport</keyword>
<keyword evidence="11 13" id="KW-0472">Membrane</keyword>
<dbReference type="Proteomes" id="UP001595530">
    <property type="component" value="Unassembled WGS sequence"/>
</dbReference>
<feature type="transmembrane region" description="Helical" evidence="13">
    <location>
        <begin position="43"/>
        <end position="64"/>
    </location>
</feature>
<evidence type="ECO:0000256" key="2">
    <source>
        <dbReference type="ARBA" id="ARBA00004651"/>
    </source>
</evidence>
<feature type="transmembrane region" description="Helical" evidence="13">
    <location>
        <begin position="12"/>
        <end position="31"/>
    </location>
</feature>
<keyword evidence="10" id="KW-0408">Iron</keyword>
<keyword evidence="7" id="KW-0479">Metal-binding</keyword>
<evidence type="ECO:0000256" key="12">
    <source>
        <dbReference type="ARBA" id="ARBA00037975"/>
    </source>
</evidence>
<comment type="subcellular location">
    <subcellularLocation>
        <location evidence="2">Cell membrane</location>
        <topology evidence="2">Multi-pass membrane protein</topology>
    </subcellularLocation>
</comment>
<proteinExistence type="inferred from homology"/>
<dbReference type="SUPFAM" id="SSF81342">
    <property type="entry name" value="Transmembrane di-heme cytochromes"/>
    <property type="match status" value="1"/>
</dbReference>
<sequence>MHQRYTKTAVSLHWLMAILIVAAFGLGLTMTDIPGITPTKLRYFSWHKWLGVTLLGLACLRLLWRLAHPAPAYPASMSAGQKTIASATHLLMYLLMFAVPVSGYFYTLAAGVPVVYLGLLPLPVLIEPNETLKPLLKGVHYWLNMLFLGAFILHVLGALKHLLWQRDGLFQRILP</sequence>
<feature type="domain" description="Cytochrome b561 bacterial/Ni-hydrogenase" evidence="14">
    <location>
        <begin position="4"/>
        <end position="175"/>
    </location>
</feature>
<keyword evidence="9 13" id="KW-1133">Transmembrane helix</keyword>
<evidence type="ECO:0000313" key="15">
    <source>
        <dbReference type="EMBL" id="MFC3107467.1"/>
    </source>
</evidence>
<dbReference type="PANTHER" id="PTHR30529:SF1">
    <property type="entry name" value="CYTOCHROME B561 HOMOLOG 2"/>
    <property type="match status" value="1"/>
</dbReference>